<evidence type="ECO:0000313" key="11">
    <source>
        <dbReference type="EMBL" id="CAL6024481.1"/>
    </source>
</evidence>
<dbReference type="Pfam" id="PF01545">
    <property type="entry name" value="Cation_efflux"/>
    <property type="match status" value="1"/>
</dbReference>
<sequence>MAKSCAVIPKDNNVITYEVKVQKETRLCRMMSMIIMVVAYMFAELLVGIIGNSLTLLGDSFHMISDALSLVIGYWTIKLSQKKADKTLTFGYKRGEILGAFFNASFLISTAFFLLTEIIQKFIHAEKIEQVDLVLYVAIGGLVVNIVGLFLFGHSHAGHDHGHDHGHGHSHGHDHEHDHEEGDCDEHEHDHEHGHEHNHDHCDHAHETIEVAQVKEVKKDKASKKEKKPKQKRDMAMHGVLLHIIGDFIGSIIVIISALIQKIFPGWGGNAYIDPVCSLVMCAILVNSAVPLLKEAIKVLIMSSSVDNEKIKELIMNVNGVVGVHDLHIWTFIPDKEVAHCHIVIRKDKEGKICPEKYNRIQTEVKKVFHSHGIHNNTVGIEYVDFDEQDTFACFSRDACSKQEAWCCEGQPRKIQQVVNCGHEDCGNVTETCGCSHDHEHEHNHDHAHDHCDHDHDHHHEEEHDHCDCGHDHEHEHHHEEEHDHCDCGHDHEHEHHHEEEHDHCDCGHDHEHEHHHEEEHDHCDCGHDHEHEHHHEEEHDHCDCGHDHQ</sequence>
<dbReference type="InterPro" id="IPR036837">
    <property type="entry name" value="Cation_efflux_CTD_sf"/>
</dbReference>
<keyword evidence="4" id="KW-0862">Zinc</keyword>
<dbReference type="SUPFAM" id="SSF160240">
    <property type="entry name" value="Cation efflux protein cytoplasmic domain-like"/>
    <property type="match status" value="1"/>
</dbReference>
<dbReference type="GO" id="GO:0005385">
    <property type="term" value="F:zinc ion transmembrane transporter activity"/>
    <property type="evidence" value="ECO:0007669"/>
    <property type="project" value="TreeGrafter"/>
</dbReference>
<feature type="domain" description="Cation efflux protein transmembrane" evidence="9">
    <location>
        <begin position="33"/>
        <end position="301"/>
    </location>
</feature>
<evidence type="ECO:0000313" key="12">
    <source>
        <dbReference type="Proteomes" id="UP001642409"/>
    </source>
</evidence>
<evidence type="ECO:0000256" key="6">
    <source>
        <dbReference type="ARBA" id="ARBA00023136"/>
    </source>
</evidence>
<feature type="region of interest" description="Disordered" evidence="7">
    <location>
        <begin position="160"/>
        <end position="200"/>
    </location>
</feature>
<comment type="subcellular location">
    <subcellularLocation>
        <location evidence="1">Membrane</location>
        <topology evidence="1">Multi-pass membrane protein</topology>
    </subcellularLocation>
</comment>
<dbReference type="NCBIfam" id="TIGR01297">
    <property type="entry name" value="CDF"/>
    <property type="match status" value="1"/>
</dbReference>
<reference evidence="10" key="1">
    <citation type="submission" date="2023-06" db="EMBL/GenBank/DDBJ databases">
        <authorList>
            <person name="Kurt Z."/>
        </authorList>
    </citation>
    <scope>NUCLEOTIDE SEQUENCE</scope>
</reference>
<keyword evidence="12" id="KW-1185">Reference proteome</keyword>
<dbReference type="InterPro" id="IPR002524">
    <property type="entry name" value="Cation_efflux"/>
</dbReference>
<evidence type="ECO:0000256" key="4">
    <source>
        <dbReference type="ARBA" id="ARBA00022833"/>
    </source>
</evidence>
<dbReference type="PANTHER" id="PTHR45820:SF4">
    <property type="entry name" value="ZINC TRANSPORTER 63C, ISOFORM F"/>
    <property type="match status" value="1"/>
</dbReference>
<comment type="caution">
    <text evidence="10">The sequence shown here is derived from an EMBL/GenBank/DDBJ whole genome shotgun (WGS) entry which is preliminary data.</text>
</comment>
<evidence type="ECO:0000256" key="7">
    <source>
        <dbReference type="SAM" id="MobiDB-lite"/>
    </source>
</evidence>
<evidence type="ECO:0000256" key="8">
    <source>
        <dbReference type="SAM" id="Phobius"/>
    </source>
</evidence>
<dbReference type="Proteomes" id="UP001642409">
    <property type="component" value="Unassembled WGS sequence"/>
</dbReference>
<dbReference type="SUPFAM" id="SSF161111">
    <property type="entry name" value="Cation efflux protein transmembrane domain-like"/>
    <property type="match status" value="1"/>
</dbReference>
<feature type="transmembrane region" description="Helical" evidence="8">
    <location>
        <begin position="235"/>
        <end position="260"/>
    </location>
</feature>
<feature type="transmembrane region" description="Helical" evidence="8">
    <location>
        <begin position="97"/>
        <end position="115"/>
    </location>
</feature>
<feature type="transmembrane region" description="Helical" evidence="8">
    <location>
        <begin position="272"/>
        <end position="293"/>
    </location>
</feature>
<evidence type="ECO:0000256" key="2">
    <source>
        <dbReference type="ARBA" id="ARBA00008873"/>
    </source>
</evidence>
<name>A0AA86V1F4_9EUKA</name>
<proteinExistence type="inferred from homology"/>
<dbReference type="EMBL" id="CAXDID020000096">
    <property type="protein sequence ID" value="CAL6024481.1"/>
    <property type="molecule type" value="Genomic_DNA"/>
</dbReference>
<keyword evidence="6 8" id="KW-0472">Membrane</keyword>
<evidence type="ECO:0000256" key="1">
    <source>
        <dbReference type="ARBA" id="ARBA00004141"/>
    </source>
</evidence>
<keyword evidence="3 8" id="KW-0812">Transmembrane</keyword>
<feature type="transmembrane region" description="Helical" evidence="8">
    <location>
        <begin position="135"/>
        <end position="153"/>
    </location>
</feature>
<dbReference type="InterPro" id="IPR058533">
    <property type="entry name" value="Cation_efflux_TM"/>
</dbReference>
<dbReference type="AlphaFoldDB" id="A0AA86V1F4"/>
<reference evidence="11 12" key="2">
    <citation type="submission" date="2024-07" db="EMBL/GenBank/DDBJ databases">
        <authorList>
            <person name="Akdeniz Z."/>
        </authorList>
    </citation>
    <scope>NUCLEOTIDE SEQUENCE [LARGE SCALE GENOMIC DNA]</scope>
</reference>
<organism evidence="10">
    <name type="scientific">Hexamita inflata</name>
    <dbReference type="NCBI Taxonomy" id="28002"/>
    <lineage>
        <taxon>Eukaryota</taxon>
        <taxon>Metamonada</taxon>
        <taxon>Diplomonadida</taxon>
        <taxon>Hexamitidae</taxon>
        <taxon>Hexamitinae</taxon>
        <taxon>Hexamita</taxon>
    </lineage>
</organism>
<feature type="transmembrane region" description="Helical" evidence="8">
    <location>
        <begin position="33"/>
        <end position="54"/>
    </location>
</feature>
<dbReference type="GO" id="GO:0006882">
    <property type="term" value="P:intracellular zinc ion homeostasis"/>
    <property type="evidence" value="ECO:0007669"/>
    <property type="project" value="TreeGrafter"/>
</dbReference>
<comment type="similarity">
    <text evidence="2">Belongs to the cation diffusion facilitator (CDF) transporter (TC 2.A.4) family. SLC30A subfamily.</text>
</comment>
<feature type="transmembrane region" description="Helical" evidence="8">
    <location>
        <begin position="60"/>
        <end position="77"/>
    </location>
</feature>
<feature type="region of interest" description="Disordered" evidence="7">
    <location>
        <begin position="213"/>
        <end position="232"/>
    </location>
</feature>
<dbReference type="PANTHER" id="PTHR45820">
    <property type="entry name" value="FI23527P1"/>
    <property type="match status" value="1"/>
</dbReference>
<accession>A0AA86V1F4</accession>
<evidence type="ECO:0000256" key="5">
    <source>
        <dbReference type="ARBA" id="ARBA00022989"/>
    </source>
</evidence>
<protein>
    <submittedName>
        <fullName evidence="10">Cation diffusion facilitator family transport protein</fullName>
    </submittedName>
    <submittedName>
        <fullName evidence="11">Cation_diffusion facilitator family transport protein</fullName>
    </submittedName>
</protein>
<gene>
    <name evidence="11" type="ORF">HINF_LOCUS29634</name>
    <name evidence="10" type="ORF">HINF_LOCUS60256</name>
</gene>
<evidence type="ECO:0000259" key="9">
    <source>
        <dbReference type="Pfam" id="PF01545"/>
    </source>
</evidence>
<dbReference type="Gene3D" id="1.20.1510.10">
    <property type="entry name" value="Cation efflux protein transmembrane domain"/>
    <property type="match status" value="1"/>
</dbReference>
<evidence type="ECO:0000256" key="3">
    <source>
        <dbReference type="ARBA" id="ARBA00022692"/>
    </source>
</evidence>
<dbReference type="InterPro" id="IPR027469">
    <property type="entry name" value="Cation_efflux_TMD_sf"/>
</dbReference>
<keyword evidence="5 8" id="KW-1133">Transmembrane helix</keyword>
<feature type="compositionally biased region" description="Basic residues" evidence="7">
    <location>
        <begin position="221"/>
        <end position="231"/>
    </location>
</feature>
<evidence type="ECO:0000313" key="10">
    <source>
        <dbReference type="EMBL" id="CAI9972611.1"/>
    </source>
</evidence>
<dbReference type="GO" id="GO:0016020">
    <property type="term" value="C:membrane"/>
    <property type="evidence" value="ECO:0007669"/>
    <property type="project" value="UniProtKB-SubCell"/>
</dbReference>
<dbReference type="EMBL" id="CATOUU010001114">
    <property type="protein sequence ID" value="CAI9972611.1"/>
    <property type="molecule type" value="Genomic_DNA"/>
</dbReference>